<evidence type="ECO:0000259" key="1">
    <source>
        <dbReference type="Pfam" id="PF14222"/>
    </source>
</evidence>
<dbReference type="PANTHER" id="PTHR12295:SF30">
    <property type="entry name" value="PROTEIN FURRY"/>
    <property type="match status" value="1"/>
</dbReference>
<sequence length="941" mass="109776">MSDTVRRLPWGAERHIRSTFTIDPTSSLDPTIKPGEYALNVLLNQFFITAETRIADVCSESKQHIPLNQCLRRGDDVNFDQLLDVIQAISEHSLPSLVRITFEWFRHHINDDQLKLRATKSTTTASGFRDNDWLEERRQLTVHFIFCLILIDVLKQLSFHPGFDISNIEDQAFKWFRCNEKFNDMTSTQPNQLNYQTICDLYAEVVGVLAQSRFLSVKRRFMLELNNLRKEPASPSVNGNIINLNTGMRFFRVKMTPVEHFEACFQFLLDLANYFLEVRERDIKNSLANLFVEILLPVAAVVKLEMNIPIVRNFVDLLYSHVFDLCSKNKHRLVMFPLMTCLLCISQRQVFFTNWNKFMLLCLGNLRGEAKLARISLESLYRLVWVYMVRFKGENVKTTNQHLTCIVNSLFPKSFKALTPKDIPLHIFVKIIHFISQEKLDFAMKDIIFDLLSVGRCRNLNPERMNVGLRAFLVIADSLAQNEEEPMMPLQNVTFPSGHTLRPRRTCTKMISDSIVKEIGLQNYYEPIRKTFDTILKMLDTQVGRCLLVTRPDNANKDTDDLLSGDRKPKIDLLRTCIATLPRLLPLGTSQEELIEMLARLTIHMDHELAVQAFQSLQYFVIELPEWRKSVFRGFTNFIIREVTDQLMFLSDTGKTTLDRSMRFLLQLLQQWKHVLINSTNKQNTGANNQLSLSQQTDMETLAMAEGFGIIALCQTHHSRRKYSVMILREVKNIAIASKCLQKTNEKEYNLNLWKNYLICACCLTLSGTEKLQQFNVDTSVYQETHQDSSKFYTPASNTAVSLFRIVVNLLRCETSDMREIVIRGLGRTNPEAFKDLLEDLTVHIKDVMEIKQDKVRRMRKRDYMRLRLIRIFELLADREVFRYCYANETDLKHPSYQLYHEYLQSALNYLDLENEKDSDLIQQIRQYFAQFVYKFINQVP</sequence>
<dbReference type="Proteomes" id="UP000681967">
    <property type="component" value="Unassembled WGS sequence"/>
</dbReference>
<name>A0A8S2QG48_9BILA</name>
<dbReference type="Pfam" id="PF14222">
    <property type="entry name" value="MOR2-PAG1_N"/>
    <property type="match status" value="1"/>
</dbReference>
<evidence type="ECO:0000313" key="2">
    <source>
        <dbReference type="EMBL" id="CAF4097411.1"/>
    </source>
</evidence>
<protein>
    <recommendedName>
        <fullName evidence="1">Cell morphogenesis protein N-terminal domain-containing protein</fullName>
    </recommendedName>
</protein>
<feature type="non-terminal residue" evidence="2">
    <location>
        <position position="1"/>
    </location>
</feature>
<comment type="caution">
    <text evidence="2">The sequence shown here is derived from an EMBL/GenBank/DDBJ whole genome shotgun (WGS) entry which is preliminary data.</text>
</comment>
<organism evidence="2 3">
    <name type="scientific">Rotaria magnacalcarata</name>
    <dbReference type="NCBI Taxonomy" id="392030"/>
    <lineage>
        <taxon>Eukaryota</taxon>
        <taxon>Metazoa</taxon>
        <taxon>Spiralia</taxon>
        <taxon>Gnathifera</taxon>
        <taxon>Rotifera</taxon>
        <taxon>Eurotatoria</taxon>
        <taxon>Bdelloidea</taxon>
        <taxon>Philodinida</taxon>
        <taxon>Philodinidae</taxon>
        <taxon>Rotaria</taxon>
    </lineage>
</organism>
<gene>
    <name evidence="2" type="ORF">BYL167_LOCUS18935</name>
</gene>
<proteinExistence type="predicted"/>
<dbReference type="GO" id="GO:0005938">
    <property type="term" value="C:cell cortex"/>
    <property type="evidence" value="ECO:0007669"/>
    <property type="project" value="TreeGrafter"/>
</dbReference>
<evidence type="ECO:0000313" key="3">
    <source>
        <dbReference type="Proteomes" id="UP000681967"/>
    </source>
</evidence>
<dbReference type="AlphaFoldDB" id="A0A8S2QG48"/>
<dbReference type="GO" id="GO:0031175">
    <property type="term" value="P:neuron projection development"/>
    <property type="evidence" value="ECO:0007669"/>
    <property type="project" value="TreeGrafter"/>
</dbReference>
<feature type="domain" description="Cell morphogenesis protein N-terminal" evidence="1">
    <location>
        <begin position="136"/>
        <end position="673"/>
    </location>
</feature>
<dbReference type="InterPro" id="IPR025614">
    <property type="entry name" value="Cell_morpho_N"/>
</dbReference>
<reference evidence="2" key="1">
    <citation type="submission" date="2021-02" db="EMBL/GenBank/DDBJ databases">
        <authorList>
            <person name="Nowell W R."/>
        </authorList>
    </citation>
    <scope>NUCLEOTIDE SEQUENCE</scope>
</reference>
<dbReference type="GO" id="GO:0000902">
    <property type="term" value="P:cell morphogenesis"/>
    <property type="evidence" value="ECO:0007669"/>
    <property type="project" value="InterPro"/>
</dbReference>
<dbReference type="EMBL" id="CAJOBH010007906">
    <property type="protein sequence ID" value="CAF4097411.1"/>
    <property type="molecule type" value="Genomic_DNA"/>
</dbReference>
<dbReference type="GO" id="GO:0030427">
    <property type="term" value="C:site of polarized growth"/>
    <property type="evidence" value="ECO:0007669"/>
    <property type="project" value="TreeGrafter"/>
</dbReference>
<dbReference type="PANTHER" id="PTHR12295">
    <property type="entry name" value="FURRY-RELATED"/>
    <property type="match status" value="1"/>
</dbReference>
<accession>A0A8S2QG48</accession>
<dbReference type="InterPro" id="IPR039867">
    <property type="entry name" value="Furry/Tao3/Mor2"/>
</dbReference>